<dbReference type="Proteomes" id="UP000289821">
    <property type="component" value="Unassembled WGS sequence"/>
</dbReference>
<accession>A0A4Q0NX66</accession>
<evidence type="ECO:0000256" key="1">
    <source>
        <dbReference type="SAM" id="Phobius"/>
    </source>
</evidence>
<feature type="domain" description="CBU-0592-like" evidence="2">
    <location>
        <begin position="5"/>
        <end position="75"/>
    </location>
</feature>
<dbReference type="EMBL" id="QOVI01000002">
    <property type="protein sequence ID" value="RXG16488.1"/>
    <property type="molecule type" value="Genomic_DNA"/>
</dbReference>
<dbReference type="NCBIfam" id="NF047864">
    <property type="entry name" value="CBU_0592_membra"/>
    <property type="match status" value="1"/>
</dbReference>
<keyword evidence="1" id="KW-0812">Transmembrane</keyword>
<evidence type="ECO:0000313" key="3">
    <source>
        <dbReference type="EMBL" id="RXG16488.1"/>
    </source>
</evidence>
<keyword evidence="4" id="KW-1185">Reference proteome</keyword>
<dbReference type="RefSeq" id="WP_128760169.1">
    <property type="nucleotide sequence ID" value="NZ_QOVI01000002.1"/>
</dbReference>
<feature type="transmembrane region" description="Helical" evidence="1">
    <location>
        <begin position="32"/>
        <end position="52"/>
    </location>
</feature>
<keyword evidence="1" id="KW-1133">Transmembrane helix</keyword>
<comment type="caution">
    <text evidence="3">The sequence shown here is derived from an EMBL/GenBank/DDBJ whole genome shotgun (WGS) entry which is preliminary data.</text>
</comment>
<sequence>MKILIDVAGWLGSFLIVLSYALTLVKSKDFSGWCILMNLMGGILIAVNCFYYNAIPSLVTNVIWSFIALFSIYRAKKHTFQNRRFTKKQHRFRL</sequence>
<keyword evidence="1" id="KW-0472">Membrane</keyword>
<dbReference type="AlphaFoldDB" id="A0A4Q0NX66"/>
<protein>
    <recommendedName>
        <fullName evidence="2">CBU-0592-like domain-containing protein</fullName>
    </recommendedName>
</protein>
<dbReference type="Pfam" id="PF26604">
    <property type="entry name" value="CBU_0592"/>
    <property type="match status" value="1"/>
</dbReference>
<gene>
    <name evidence="3" type="ORF">DSM04_10261</name>
</gene>
<organism evidence="3 4">
    <name type="scientific">Leeuwenhoekiella aestuarii</name>
    <dbReference type="NCBI Taxonomy" id="2249426"/>
    <lineage>
        <taxon>Bacteria</taxon>
        <taxon>Pseudomonadati</taxon>
        <taxon>Bacteroidota</taxon>
        <taxon>Flavobacteriia</taxon>
        <taxon>Flavobacteriales</taxon>
        <taxon>Flavobacteriaceae</taxon>
        <taxon>Leeuwenhoekiella</taxon>
    </lineage>
</organism>
<feature type="transmembrane region" description="Helical" evidence="1">
    <location>
        <begin position="7"/>
        <end position="25"/>
    </location>
</feature>
<evidence type="ECO:0000259" key="2">
    <source>
        <dbReference type="Pfam" id="PF26604"/>
    </source>
</evidence>
<evidence type="ECO:0000313" key="4">
    <source>
        <dbReference type="Proteomes" id="UP000289821"/>
    </source>
</evidence>
<reference evidence="3 4" key="1">
    <citation type="submission" date="2018-07" db="EMBL/GenBank/DDBJ databases">
        <title>Leeuwenhoekiella genomics.</title>
        <authorList>
            <person name="Tahon G."/>
            <person name="Willems A."/>
        </authorList>
    </citation>
    <scope>NUCLEOTIDE SEQUENCE [LARGE SCALE GENOMIC DNA]</scope>
    <source>
        <strain evidence="3 4">R-50232</strain>
    </source>
</reference>
<proteinExistence type="predicted"/>
<name>A0A4Q0NX66_9FLAO</name>
<dbReference type="InterPro" id="IPR058058">
    <property type="entry name" value="CBU_0592-like"/>
</dbReference>
<dbReference type="OrthoDB" id="7063597at2"/>